<sequence>MVEKNSNCDKLYGEEYERDELLVEIILKTIGPARPSRIQVPSIIKVHHLRSLIAENRRLPIEQLKLILRGQILHNTKHGEDVQLHLKEGDPLIVAVKPIPPAKHIGDGFDDDDNEELIPTPQLTSWWKRRLFSFLNEKLKVPNIVLMAIFSINLKAWAVIILWFALAPLAYRWDLGPLYILGTGFAIILLNLGQRQHGDLSAYSIFNEDFRELPGTLNADRLDRDIRAGQF</sequence>
<dbReference type="PROSITE" id="PS50053">
    <property type="entry name" value="UBIQUITIN_2"/>
    <property type="match status" value="1"/>
</dbReference>
<dbReference type="InterPro" id="IPR019387">
    <property type="entry name" value="SAYSvFN_dom"/>
</dbReference>
<dbReference type="InterPro" id="IPR039159">
    <property type="entry name" value="SAYSD1"/>
</dbReference>
<organism evidence="3 4">
    <name type="scientific">Papaver somniferum</name>
    <name type="common">Opium poppy</name>
    <dbReference type="NCBI Taxonomy" id="3469"/>
    <lineage>
        <taxon>Eukaryota</taxon>
        <taxon>Viridiplantae</taxon>
        <taxon>Streptophyta</taxon>
        <taxon>Embryophyta</taxon>
        <taxon>Tracheophyta</taxon>
        <taxon>Spermatophyta</taxon>
        <taxon>Magnoliopsida</taxon>
        <taxon>Ranunculales</taxon>
        <taxon>Papaveraceae</taxon>
        <taxon>Papaveroideae</taxon>
        <taxon>Papaver</taxon>
    </lineage>
</organism>
<reference evidence="3 4" key="1">
    <citation type="journal article" date="2018" name="Science">
        <title>The opium poppy genome and morphinan production.</title>
        <authorList>
            <person name="Guo L."/>
            <person name="Winzer T."/>
            <person name="Yang X."/>
            <person name="Li Y."/>
            <person name="Ning Z."/>
            <person name="He Z."/>
            <person name="Teodor R."/>
            <person name="Lu Y."/>
            <person name="Bowser T.A."/>
            <person name="Graham I.A."/>
            <person name="Ye K."/>
        </authorList>
    </citation>
    <scope>NUCLEOTIDE SEQUENCE [LARGE SCALE GENOMIC DNA]</scope>
    <source>
        <strain evidence="4">cv. HN1</strain>
        <tissue evidence="3">Leaves</tissue>
    </source>
</reference>
<evidence type="ECO:0000313" key="4">
    <source>
        <dbReference type="Proteomes" id="UP000316621"/>
    </source>
</evidence>
<dbReference type="Pfam" id="PF10260">
    <property type="entry name" value="SAYSvFN"/>
    <property type="match status" value="1"/>
</dbReference>
<feature type="domain" description="Ubiquitin-like" evidence="2">
    <location>
        <begin position="23"/>
        <end position="97"/>
    </location>
</feature>
<accession>A0A4Y7K8V2</accession>
<dbReference type="Gramene" id="RZC69327">
    <property type="protein sequence ID" value="RZC69327"/>
    <property type="gene ID" value="C5167_032410"/>
</dbReference>
<dbReference type="InterPro" id="IPR000626">
    <property type="entry name" value="Ubiquitin-like_dom"/>
</dbReference>
<dbReference type="EMBL" id="CM010721">
    <property type="protein sequence ID" value="RZC69327.1"/>
    <property type="molecule type" value="Genomic_DNA"/>
</dbReference>
<dbReference type="OrthoDB" id="71310at2759"/>
<dbReference type="PANTHER" id="PTHR13527">
    <property type="entry name" value="SAYSVFN DOMAIN-CONTAINING PROTEIN 1"/>
    <property type="match status" value="1"/>
</dbReference>
<dbReference type="InterPro" id="IPR029071">
    <property type="entry name" value="Ubiquitin-like_domsf"/>
</dbReference>
<keyword evidence="1" id="KW-0812">Transmembrane</keyword>
<dbReference type="AlphaFoldDB" id="A0A4Y7K8V2"/>
<keyword evidence="4" id="KW-1185">Reference proteome</keyword>
<dbReference type="OMA" id="GHEVHAN"/>
<feature type="transmembrane region" description="Helical" evidence="1">
    <location>
        <begin position="144"/>
        <end position="170"/>
    </location>
</feature>
<gene>
    <name evidence="3" type="ORF">C5167_032410</name>
</gene>
<dbReference type="PANTHER" id="PTHR13527:SF0">
    <property type="entry name" value="SAYSVFN DOMAIN-CONTAINING PROTEIN 1"/>
    <property type="match status" value="1"/>
</dbReference>
<name>A0A4Y7K8V2_PAPSO</name>
<proteinExistence type="predicted"/>
<feature type="transmembrane region" description="Helical" evidence="1">
    <location>
        <begin position="176"/>
        <end position="193"/>
    </location>
</feature>
<evidence type="ECO:0000256" key="1">
    <source>
        <dbReference type="SAM" id="Phobius"/>
    </source>
</evidence>
<evidence type="ECO:0000313" key="3">
    <source>
        <dbReference type="EMBL" id="RZC69327.1"/>
    </source>
</evidence>
<dbReference type="Gene3D" id="3.10.20.90">
    <property type="entry name" value="Phosphatidylinositol 3-kinase Catalytic Subunit, Chain A, domain 1"/>
    <property type="match status" value="1"/>
</dbReference>
<dbReference type="STRING" id="3469.A0A4Y7K8V2"/>
<keyword evidence="1" id="KW-0472">Membrane</keyword>
<dbReference type="Proteomes" id="UP000316621">
    <property type="component" value="Chromosome 7"/>
</dbReference>
<dbReference type="SUPFAM" id="SSF54236">
    <property type="entry name" value="Ubiquitin-like"/>
    <property type="match status" value="1"/>
</dbReference>
<protein>
    <recommendedName>
        <fullName evidence="2">Ubiquitin-like domain-containing protein</fullName>
    </recommendedName>
</protein>
<evidence type="ECO:0000259" key="2">
    <source>
        <dbReference type="PROSITE" id="PS50053"/>
    </source>
</evidence>
<keyword evidence="1" id="KW-1133">Transmembrane helix</keyword>